<dbReference type="Pfam" id="PF03938">
    <property type="entry name" value="OmpH"/>
    <property type="match status" value="1"/>
</dbReference>
<comment type="caution">
    <text evidence="4">The sequence shown here is derived from an EMBL/GenBank/DDBJ whole genome shotgun (WGS) entry which is preliminary data.</text>
</comment>
<dbReference type="GO" id="GO:0005829">
    <property type="term" value="C:cytosol"/>
    <property type="evidence" value="ECO:0007669"/>
    <property type="project" value="TreeGrafter"/>
</dbReference>
<dbReference type="InterPro" id="IPR024930">
    <property type="entry name" value="Skp_dom_sf"/>
</dbReference>
<sequence>MLKNAHGTVQAMNVKALAPIAIVAALGFGTLVPHAQTAPQKVGFVDVNGVATADSRYAAVKTLQDKATAELNPLDAQVKAIQAKGTGATAAEKDQMNQLITTIQSKAKDYDAQIAKLVDPITNSVNTAVTAAAKAQGFSVVMDANVARNSGLVIYADQSADLTDAVKKGLKP</sequence>
<dbReference type="InterPro" id="IPR005632">
    <property type="entry name" value="Chaperone_Skp"/>
</dbReference>
<protein>
    <submittedName>
        <fullName evidence="4">Cationic outer membrane protein OmpH</fullName>
    </submittedName>
</protein>
<comment type="similarity">
    <text evidence="1">Belongs to the Skp family.</text>
</comment>
<feature type="transmembrane region" description="Helical" evidence="3">
    <location>
        <begin position="12"/>
        <end position="32"/>
    </location>
</feature>
<proteinExistence type="inferred from homology"/>
<dbReference type="EMBL" id="BMQL01000003">
    <property type="protein sequence ID" value="GGQ98507.1"/>
    <property type="molecule type" value="Genomic_DNA"/>
</dbReference>
<evidence type="ECO:0000313" key="4">
    <source>
        <dbReference type="EMBL" id="GGQ98507.1"/>
    </source>
</evidence>
<evidence type="ECO:0000256" key="3">
    <source>
        <dbReference type="SAM" id="Phobius"/>
    </source>
</evidence>
<dbReference type="Proteomes" id="UP000603865">
    <property type="component" value="Unassembled WGS sequence"/>
</dbReference>
<evidence type="ECO:0000256" key="2">
    <source>
        <dbReference type="ARBA" id="ARBA00022729"/>
    </source>
</evidence>
<keyword evidence="3" id="KW-0812">Transmembrane</keyword>
<dbReference type="SMART" id="SM00935">
    <property type="entry name" value="OmpH"/>
    <property type="match status" value="1"/>
</dbReference>
<keyword evidence="2" id="KW-0732">Signal</keyword>
<reference evidence="4" key="1">
    <citation type="journal article" date="2014" name="Int. J. Syst. Evol. Microbiol.">
        <title>Complete genome sequence of Corynebacterium casei LMG S-19264T (=DSM 44701T), isolated from a smear-ripened cheese.</title>
        <authorList>
            <consortium name="US DOE Joint Genome Institute (JGI-PGF)"/>
            <person name="Walter F."/>
            <person name="Albersmeier A."/>
            <person name="Kalinowski J."/>
            <person name="Ruckert C."/>
        </authorList>
    </citation>
    <scope>NUCLEOTIDE SEQUENCE</scope>
    <source>
        <strain evidence="4">JCM 31311</strain>
    </source>
</reference>
<organism evidence="4 5">
    <name type="scientific">Deinococcus ruber</name>
    <dbReference type="NCBI Taxonomy" id="1848197"/>
    <lineage>
        <taxon>Bacteria</taxon>
        <taxon>Thermotogati</taxon>
        <taxon>Deinococcota</taxon>
        <taxon>Deinococci</taxon>
        <taxon>Deinococcales</taxon>
        <taxon>Deinococcaceae</taxon>
        <taxon>Deinococcus</taxon>
    </lineage>
</organism>
<evidence type="ECO:0000313" key="5">
    <source>
        <dbReference type="Proteomes" id="UP000603865"/>
    </source>
</evidence>
<gene>
    <name evidence="4" type="ORF">GCM10008957_08590</name>
</gene>
<keyword evidence="5" id="KW-1185">Reference proteome</keyword>
<dbReference type="PANTHER" id="PTHR35089">
    <property type="entry name" value="CHAPERONE PROTEIN SKP"/>
    <property type="match status" value="1"/>
</dbReference>
<dbReference type="AlphaFoldDB" id="A0A918BYD5"/>
<keyword evidence="3" id="KW-0472">Membrane</keyword>
<dbReference type="SUPFAM" id="SSF111384">
    <property type="entry name" value="OmpH-like"/>
    <property type="match status" value="1"/>
</dbReference>
<accession>A0A918BYD5</accession>
<dbReference type="PANTHER" id="PTHR35089:SF1">
    <property type="entry name" value="CHAPERONE PROTEIN SKP"/>
    <property type="match status" value="1"/>
</dbReference>
<evidence type="ECO:0000256" key="1">
    <source>
        <dbReference type="ARBA" id="ARBA00009091"/>
    </source>
</evidence>
<name>A0A918BYD5_9DEIO</name>
<dbReference type="GO" id="GO:0051082">
    <property type="term" value="F:unfolded protein binding"/>
    <property type="evidence" value="ECO:0007669"/>
    <property type="project" value="InterPro"/>
</dbReference>
<keyword evidence="3" id="KW-1133">Transmembrane helix</keyword>
<dbReference type="GO" id="GO:0050821">
    <property type="term" value="P:protein stabilization"/>
    <property type="evidence" value="ECO:0007669"/>
    <property type="project" value="TreeGrafter"/>
</dbReference>
<reference evidence="4" key="2">
    <citation type="submission" date="2020-09" db="EMBL/GenBank/DDBJ databases">
        <authorList>
            <person name="Sun Q."/>
            <person name="Ohkuma M."/>
        </authorList>
    </citation>
    <scope>NUCLEOTIDE SEQUENCE</scope>
    <source>
        <strain evidence="4">JCM 31311</strain>
    </source>
</reference>
<dbReference type="Gene3D" id="3.30.910.20">
    <property type="entry name" value="Skp domain"/>
    <property type="match status" value="1"/>
</dbReference>